<dbReference type="Gene3D" id="3.60.20.10">
    <property type="entry name" value="Glutamine Phosphoribosylpyrophosphate, subunit 1, domain 1"/>
    <property type="match status" value="1"/>
</dbReference>
<evidence type="ECO:0000313" key="2">
    <source>
        <dbReference type="Proteomes" id="UP000295678"/>
    </source>
</evidence>
<evidence type="ECO:0000313" key="1">
    <source>
        <dbReference type="EMBL" id="TCT03137.1"/>
    </source>
</evidence>
<comment type="caution">
    <text evidence="1">The sequence shown here is derived from an EMBL/GenBank/DDBJ whole genome shotgun (WGS) entry which is preliminary data.</text>
</comment>
<dbReference type="InterPro" id="IPR029055">
    <property type="entry name" value="Ntn_hydrolases_N"/>
</dbReference>
<dbReference type="AlphaFoldDB" id="A0A4R3LX52"/>
<dbReference type="PANTHER" id="PTHR39328:SF1">
    <property type="entry name" value="BLL2871 PROTEIN"/>
    <property type="match status" value="1"/>
</dbReference>
<sequence length="224" mass="23080">MTFSLVARCAETAMFGVAISSSSPAVAARCAHARSGVGAVASQNVTDPRLGPMALDLMSAGAGAAAAIAELQRRGSFMEYRQVLAVDREGGSAIHSGANSLGIWAQAQARDVAAGGNLLANDGVPAAMVAAFLGSSGHLGDRLLVALRAGLEAGGEAGPVHSAGLLVVGEQPWPLVDLRCDWTEDCPIAAVEKAWEIYKPQMEDYVLRALDPRRAPSYGVPGDE</sequence>
<dbReference type="InterPro" id="IPR010430">
    <property type="entry name" value="DUF1028"/>
</dbReference>
<proteinExistence type="predicted"/>
<accession>A0A4R3LX52</accession>
<organism evidence="1 2">
    <name type="scientific">Tepidamorphus gemmatus</name>
    <dbReference type="NCBI Taxonomy" id="747076"/>
    <lineage>
        <taxon>Bacteria</taxon>
        <taxon>Pseudomonadati</taxon>
        <taxon>Pseudomonadota</taxon>
        <taxon>Alphaproteobacteria</taxon>
        <taxon>Hyphomicrobiales</taxon>
        <taxon>Tepidamorphaceae</taxon>
        <taxon>Tepidamorphus</taxon>
    </lineage>
</organism>
<dbReference type="GO" id="GO:0016787">
    <property type="term" value="F:hydrolase activity"/>
    <property type="evidence" value="ECO:0007669"/>
    <property type="project" value="UniProtKB-KW"/>
</dbReference>
<reference evidence="1 2" key="1">
    <citation type="submission" date="2019-03" db="EMBL/GenBank/DDBJ databases">
        <title>Genomic Encyclopedia of Type Strains, Phase IV (KMG-IV): sequencing the most valuable type-strain genomes for metagenomic binning, comparative biology and taxonomic classification.</title>
        <authorList>
            <person name="Goeker M."/>
        </authorList>
    </citation>
    <scope>NUCLEOTIDE SEQUENCE [LARGE SCALE GENOMIC DNA]</scope>
    <source>
        <strain evidence="1 2">DSM 19345</strain>
    </source>
</reference>
<gene>
    <name evidence="1" type="ORF">EDC22_12110</name>
</gene>
<dbReference type="EMBL" id="SMAK01000021">
    <property type="protein sequence ID" value="TCT03137.1"/>
    <property type="molecule type" value="Genomic_DNA"/>
</dbReference>
<protein>
    <submittedName>
        <fullName evidence="1">Putative Ntn-hydrolase superfamily protein</fullName>
    </submittedName>
</protein>
<dbReference type="Proteomes" id="UP000295678">
    <property type="component" value="Unassembled WGS sequence"/>
</dbReference>
<dbReference type="PANTHER" id="PTHR39328">
    <property type="entry name" value="BLL2871 PROTEIN"/>
    <property type="match status" value="1"/>
</dbReference>
<dbReference type="OrthoDB" id="9790012at2"/>
<keyword evidence="1" id="KW-0378">Hydrolase</keyword>
<name>A0A4R3LX52_9HYPH</name>
<dbReference type="SUPFAM" id="SSF56235">
    <property type="entry name" value="N-terminal nucleophile aminohydrolases (Ntn hydrolases)"/>
    <property type="match status" value="1"/>
</dbReference>
<dbReference type="RefSeq" id="WP_132808036.1">
    <property type="nucleotide sequence ID" value="NZ_SMAK01000021.1"/>
</dbReference>
<dbReference type="Pfam" id="PF06267">
    <property type="entry name" value="DUF1028"/>
    <property type="match status" value="1"/>
</dbReference>
<keyword evidence="2" id="KW-1185">Reference proteome</keyword>